<sequence>MKVHETRSHSHASADEEKVMTGKQKAENRTHDAEQSPKKAKQDHDNGKTNGKAGESDAIDVEFEEFCKAIEANLSIEQMIEILEANDQDSSGPDPIVVTKCQDMLFYGPLGRCPICNSKLEFDGKRYTCKGMYSEWSTCTFRTKDPPRREEPVKIPDSILKSVDSDLIKKYQDPSRRPRRYSVAAEKPFTGMTISLMGRLSRTHQYWRRTIEKHGGKVANSAIGTTCLVASPAERERGGSSKLVEAMERGTLVVREAWLTDSIEKQEAQPLEAYDMVTNLAPEGKGIPWDKMDPDEEALESITAELKLIGKRGVYKDTKLHEQGGKIMEKDGILYNCAFSVCDQGCGLNHYCIMQLITVPESNLNLYYKKGKVGDDANAEERLEEWTNVDDAIKEYVRLFEDTTGNEFEPWEREKKFQKKPLKLYPTDMDDGVEVRHGGLAMRQLGVAVTHCKLEPMVANFMKVLCSQEIYRYALMEMGLDAPDLPIGMLSNVHLDRCKEMLLEFTETLKSMKETGQKAEAVWTDFSNRWFTLMHSTRPFIFRDYQELADYAAAPFETVRDITVASHLIGDMSGATLDDPLSDRYEKLGCSISALDKDSDDYKMILNYLEKTYEPVKVGDIEYGVSVENIFAVESSADPSLDEMKKLPNKVLLWCGTRSSNLLRHLHKGLLPAVCSLPVPGYMFGKAIVCSDVAAEAASWKDDIKVPCGRLIPSEHKDSPLEYNEYAVYDPNQTSIRFLVAVKFEEKGVVMDTAE</sequence>
<comment type="caution">
    <text evidence="1">The sequence shown here is derived from an EMBL/GenBank/DDBJ whole genome shotgun (WGS) entry which is preliminary data.</text>
</comment>
<reference evidence="2" key="1">
    <citation type="journal article" date="2023" name="G3 (Bethesda)">
        <title>Genome assembly and association tests identify interacting loci associated with vigor, precocity, and sex in interspecific pistachio rootstocks.</title>
        <authorList>
            <person name="Palmer W."/>
            <person name="Jacygrad E."/>
            <person name="Sagayaradj S."/>
            <person name="Cavanaugh K."/>
            <person name="Han R."/>
            <person name="Bertier L."/>
            <person name="Beede B."/>
            <person name="Kafkas S."/>
            <person name="Golino D."/>
            <person name="Preece J."/>
            <person name="Michelmore R."/>
        </authorList>
    </citation>
    <scope>NUCLEOTIDE SEQUENCE [LARGE SCALE GENOMIC DNA]</scope>
</reference>
<proteinExistence type="predicted"/>
<keyword evidence="2" id="KW-1185">Reference proteome</keyword>
<name>A0ACC0XRK6_9ROSI</name>
<dbReference type="EMBL" id="CM047746">
    <property type="protein sequence ID" value="KAJ0021676.1"/>
    <property type="molecule type" value="Genomic_DNA"/>
</dbReference>
<evidence type="ECO:0000313" key="1">
    <source>
        <dbReference type="EMBL" id="KAJ0021676.1"/>
    </source>
</evidence>
<protein>
    <submittedName>
        <fullName evidence="1">Uncharacterized protein</fullName>
    </submittedName>
</protein>
<evidence type="ECO:0000313" key="2">
    <source>
        <dbReference type="Proteomes" id="UP001163603"/>
    </source>
</evidence>
<accession>A0ACC0XRK6</accession>
<gene>
    <name evidence="1" type="ORF">Pint_31908</name>
</gene>
<dbReference type="Proteomes" id="UP001163603">
    <property type="component" value="Chromosome 11"/>
</dbReference>
<organism evidence="1 2">
    <name type="scientific">Pistacia integerrima</name>
    <dbReference type="NCBI Taxonomy" id="434235"/>
    <lineage>
        <taxon>Eukaryota</taxon>
        <taxon>Viridiplantae</taxon>
        <taxon>Streptophyta</taxon>
        <taxon>Embryophyta</taxon>
        <taxon>Tracheophyta</taxon>
        <taxon>Spermatophyta</taxon>
        <taxon>Magnoliopsida</taxon>
        <taxon>eudicotyledons</taxon>
        <taxon>Gunneridae</taxon>
        <taxon>Pentapetalae</taxon>
        <taxon>rosids</taxon>
        <taxon>malvids</taxon>
        <taxon>Sapindales</taxon>
        <taxon>Anacardiaceae</taxon>
        <taxon>Pistacia</taxon>
    </lineage>
</organism>